<dbReference type="EMBL" id="MH908893">
    <property type="protein sequence ID" value="AYM53071.1"/>
    <property type="molecule type" value="Genomic_DNA"/>
</dbReference>
<protein>
    <submittedName>
        <fullName evidence="1">Uncharacterized protein</fullName>
    </submittedName>
</protein>
<reference evidence="1" key="1">
    <citation type="journal article" date="2018" name="J. Ind. Microbiol. Biotechnol.">
        <title>Genome mining reveals uncommon alkylpyrones as type III PKS products from myxobacteria.</title>
        <authorList>
            <person name="Hug J.J."/>
            <person name="Panter F."/>
            <person name="Krug D."/>
            <person name="Muller R."/>
        </authorList>
    </citation>
    <scope>NUCLEOTIDE SEQUENCE</scope>
    <source>
        <strain evidence="1">MNa3061</strain>
    </source>
</reference>
<dbReference type="Gene3D" id="1.25.40.10">
    <property type="entry name" value="Tetratricopeptide repeat domain"/>
    <property type="match status" value="1"/>
</dbReference>
<proteinExistence type="predicted"/>
<organism evidence="1">
    <name type="scientific">Nannocystis exedens</name>
    <dbReference type="NCBI Taxonomy" id="54"/>
    <lineage>
        <taxon>Bacteria</taxon>
        <taxon>Pseudomonadati</taxon>
        <taxon>Myxococcota</taxon>
        <taxon>Polyangia</taxon>
        <taxon>Nannocystales</taxon>
        <taxon>Nannocystaceae</taxon>
        <taxon>Nannocystis</taxon>
    </lineage>
</organism>
<sequence length="122" mass="13433">MDVIEISRRCVRDAFDHPDAWETHLAAAATLLTEASEQRPGDPLLLTCLGAVLCDQGHHAQARIRLEQAIVHGSHDRNTYFNLGVALLNSGEPEAASARFEQARSLQASAQSWEAYFDPQAH</sequence>
<dbReference type="SUPFAM" id="SSF48452">
    <property type="entry name" value="TPR-like"/>
    <property type="match status" value="1"/>
</dbReference>
<dbReference type="InterPro" id="IPR011990">
    <property type="entry name" value="TPR-like_helical_dom_sf"/>
</dbReference>
<dbReference type="AlphaFoldDB" id="A0A3Q8I407"/>
<accession>A0A3Q8I407</accession>
<name>A0A3Q8I407_9BACT</name>
<evidence type="ECO:0000313" key="1">
    <source>
        <dbReference type="EMBL" id="AYM53071.1"/>
    </source>
</evidence>